<feature type="compositionally biased region" description="Polar residues" evidence="1">
    <location>
        <begin position="91"/>
        <end position="118"/>
    </location>
</feature>
<evidence type="ECO:0000313" key="3">
    <source>
        <dbReference type="Proteomes" id="UP001220256"/>
    </source>
</evidence>
<name>A0ABQ8WQQ7_PENCH</name>
<dbReference type="Proteomes" id="UP001220256">
    <property type="component" value="Unassembled WGS sequence"/>
</dbReference>
<dbReference type="EMBL" id="JAPVEB010000002">
    <property type="protein sequence ID" value="KAJ5274801.1"/>
    <property type="molecule type" value="Genomic_DNA"/>
</dbReference>
<feature type="region of interest" description="Disordered" evidence="1">
    <location>
        <begin position="170"/>
        <end position="209"/>
    </location>
</feature>
<proteinExistence type="predicted"/>
<evidence type="ECO:0000313" key="2">
    <source>
        <dbReference type="EMBL" id="KAJ5274801.1"/>
    </source>
</evidence>
<evidence type="ECO:0000256" key="1">
    <source>
        <dbReference type="SAM" id="MobiDB-lite"/>
    </source>
</evidence>
<feature type="region of interest" description="Disordered" evidence="1">
    <location>
        <begin position="66"/>
        <end position="132"/>
    </location>
</feature>
<reference evidence="2 3" key="1">
    <citation type="journal article" date="2023" name="IMA Fungus">
        <title>Comparative genomic study of the Penicillium genus elucidates a diverse pangenome and 15 lateral gene transfer events.</title>
        <authorList>
            <person name="Petersen C."/>
            <person name="Sorensen T."/>
            <person name="Nielsen M.R."/>
            <person name="Sondergaard T.E."/>
            <person name="Sorensen J.L."/>
            <person name="Fitzpatrick D.A."/>
            <person name="Frisvad J.C."/>
            <person name="Nielsen K.L."/>
        </authorList>
    </citation>
    <scope>NUCLEOTIDE SEQUENCE [LARGE SCALE GENOMIC DNA]</scope>
    <source>
        <strain evidence="2 3">IBT 3361</strain>
    </source>
</reference>
<accession>A0ABQ8WQQ7</accession>
<organism evidence="2 3">
    <name type="scientific">Penicillium chrysogenum</name>
    <name type="common">Penicillium notatum</name>
    <dbReference type="NCBI Taxonomy" id="5076"/>
    <lineage>
        <taxon>Eukaryota</taxon>
        <taxon>Fungi</taxon>
        <taxon>Dikarya</taxon>
        <taxon>Ascomycota</taxon>
        <taxon>Pezizomycotina</taxon>
        <taxon>Eurotiomycetes</taxon>
        <taxon>Eurotiomycetidae</taxon>
        <taxon>Eurotiales</taxon>
        <taxon>Aspergillaceae</taxon>
        <taxon>Penicillium</taxon>
        <taxon>Penicillium chrysogenum species complex</taxon>
    </lineage>
</organism>
<comment type="caution">
    <text evidence="2">The sequence shown here is derived from an EMBL/GenBank/DDBJ whole genome shotgun (WGS) entry which is preliminary data.</text>
</comment>
<sequence>MAEETRWCHSCKKDRPKDLFRAPEDAGKEFWKMCEPCRIRYRNVSISHAQMGKEVHLLIRSGLKITQRSRARRSQGGGGRARPYYLPEPAPQTNIRISNSQAGMASENTSATPTTTAPEQPKCLYPDSGHHSRVTVTPPVVETSAQSTTTTTVITISTITSKNVTETSIKVEEDTKTAQSGIQQVEDENPESLSSGPESEQQSEASSGANQRPELFACLHCERLRPWPMAGLHICLLCIRDWKWCAKGAHNQAKVNFLWDDQEHDECYMCHFAGI</sequence>
<protein>
    <submittedName>
        <fullName evidence="2">Uncharacterized protein</fullName>
    </submittedName>
</protein>
<gene>
    <name evidence="2" type="ORF">N7505_003346</name>
</gene>
<keyword evidence="3" id="KW-1185">Reference proteome</keyword>
<feature type="compositionally biased region" description="Low complexity" evidence="1">
    <location>
        <begin position="191"/>
        <end position="209"/>
    </location>
</feature>